<feature type="transmembrane region" description="Helical" evidence="7">
    <location>
        <begin position="518"/>
        <end position="537"/>
    </location>
</feature>
<dbReference type="Pfam" id="PF00474">
    <property type="entry name" value="SSF"/>
    <property type="match status" value="1"/>
</dbReference>
<dbReference type="EMBL" id="BBNY01000076">
    <property type="protein sequence ID" value="GAL90742.1"/>
    <property type="molecule type" value="Genomic_DNA"/>
</dbReference>
<name>A0A090WXQ5_9FLAO</name>
<feature type="transmembrane region" description="Helical" evidence="7">
    <location>
        <begin position="6"/>
        <end position="27"/>
    </location>
</feature>
<dbReference type="PANTHER" id="PTHR11819:SF195">
    <property type="entry name" value="SODIUM_GLUCOSE COTRANSPORTER 4"/>
    <property type="match status" value="1"/>
</dbReference>
<evidence type="ECO:0000256" key="1">
    <source>
        <dbReference type="ARBA" id="ARBA00004141"/>
    </source>
</evidence>
<reference evidence="11" key="1">
    <citation type="journal article" date="2014" name="Genome Announc.">
        <title>Draft Genome Sequence of Marine Flavobacterium Jejuia pallidilutea Strain 11shimoA1 and Pigmentation Mutants.</title>
        <authorList>
            <person name="Takatani N."/>
            <person name="Nakanishi M."/>
            <person name="Meirelles P."/>
            <person name="Mino S."/>
            <person name="Suda W."/>
            <person name="Oshima K."/>
            <person name="Hattori M."/>
            <person name="Ohkuma M."/>
            <person name="Hosokawa M."/>
            <person name="Miyashita K."/>
            <person name="Thompson F.L."/>
            <person name="Niwa A."/>
            <person name="Sawabe T."/>
            <person name="Sawabe T."/>
        </authorList>
    </citation>
    <scope>NUCLEOTIDE SEQUENCE [LARGE SCALE GENOMIC DNA]</scope>
    <source>
        <strain evidence="11">JCM 19538</strain>
    </source>
</reference>
<feature type="transmembrane region" description="Helical" evidence="7">
    <location>
        <begin position="452"/>
        <end position="472"/>
    </location>
</feature>
<dbReference type="GO" id="GO:0005412">
    <property type="term" value="F:D-glucose:sodium symporter activity"/>
    <property type="evidence" value="ECO:0007669"/>
    <property type="project" value="TreeGrafter"/>
</dbReference>
<comment type="subcellular location">
    <subcellularLocation>
        <location evidence="1">Membrane</location>
        <topology evidence="1">Multi-pass membrane protein</topology>
    </subcellularLocation>
</comment>
<keyword evidence="5 7" id="KW-0472">Membrane</keyword>
<evidence type="ECO:0000313" key="11">
    <source>
        <dbReference type="Proteomes" id="UP000030184"/>
    </source>
</evidence>
<evidence type="ECO:0000256" key="4">
    <source>
        <dbReference type="ARBA" id="ARBA00022989"/>
    </source>
</evidence>
<feature type="transmembrane region" description="Helical" evidence="7">
    <location>
        <begin position="427"/>
        <end position="445"/>
    </location>
</feature>
<dbReference type="Proteomes" id="UP000029646">
    <property type="component" value="Unassembled WGS sequence"/>
</dbReference>
<comment type="caution">
    <text evidence="8">The sequence shown here is derived from an EMBL/GenBank/DDBJ whole genome shotgun (WGS) entry which is preliminary data.</text>
</comment>
<evidence type="ECO:0000256" key="2">
    <source>
        <dbReference type="ARBA" id="ARBA00006434"/>
    </source>
</evidence>
<feature type="transmembrane region" description="Helical" evidence="7">
    <location>
        <begin position="153"/>
        <end position="175"/>
    </location>
</feature>
<feature type="transmembrane region" description="Helical" evidence="7">
    <location>
        <begin position="395"/>
        <end position="415"/>
    </location>
</feature>
<feature type="transmembrane region" description="Helical" evidence="7">
    <location>
        <begin position="125"/>
        <end position="147"/>
    </location>
</feature>
<gene>
    <name evidence="8" type="ORF">JCM19302_105</name>
    <name evidence="9" type="ORF">JCM19538_507</name>
</gene>
<dbReference type="Proteomes" id="UP000030184">
    <property type="component" value="Unassembled WGS sequence"/>
</dbReference>
<dbReference type="OrthoDB" id="9814523at2"/>
<evidence type="ECO:0000256" key="3">
    <source>
        <dbReference type="ARBA" id="ARBA00022692"/>
    </source>
</evidence>
<organism evidence="8 10">
    <name type="scientific">Jejuia pallidilutea</name>
    <dbReference type="NCBI Taxonomy" id="504487"/>
    <lineage>
        <taxon>Bacteria</taxon>
        <taxon>Pseudomonadati</taxon>
        <taxon>Bacteroidota</taxon>
        <taxon>Flavobacteriia</taxon>
        <taxon>Flavobacteriales</taxon>
        <taxon>Flavobacteriaceae</taxon>
        <taxon>Jejuia</taxon>
    </lineage>
</organism>
<feature type="transmembrane region" description="Helical" evidence="7">
    <location>
        <begin position="350"/>
        <end position="374"/>
    </location>
</feature>
<sequence length="539" mass="58443">MTSNFQLLDYIIFIAYAVLILGVGLWVSRDKKGHEKNAEDYFLASKSLPWWAIGASLIAANISAEQFIGMSGSGFALGLAIASYEWMAAITLIIVGKYFLPIFIEKGLYTIPEFVEKRFSTNLKTILAVFWIALYVFVNLASVLYLGSLALETIMGIPMIYGVIGLALFAAAYSLYGGLSAVAWTDVIQVIFLVLGGLVTTYLALNTVSGGEGVIEGIKQVYDAAPDRFAMILDESNPEFKNLPGIGVLVGGLWVANLYYWGFNQYIIQRTLAAKSLKESQKGILLAAFLKLVIPVIVVVPGIAAYVMVNDPDIMLRLGEAGQLNLPTAEQADKAYPWLLQFLPTGMKGIAFAALAAAIVSSLASMLNSTSTIFTMDIYKQYINKNASDRATVNTGRISAFVALVVACIMAPLLGGIDQAFQFIQEYTGIVSPGILAVFMLGLFWKKTTNKAAIIGALASIPIAVTFKTTSMPWMDQMGLTAVLTMVVIVAVSLVQLKGKDDEKGIEITKDLFKTSPLFNIGAFAIMLILVVLYALFWN</sequence>
<evidence type="ECO:0000256" key="7">
    <source>
        <dbReference type="SAM" id="Phobius"/>
    </source>
</evidence>
<dbReference type="PROSITE" id="PS50283">
    <property type="entry name" value="NA_SOLUT_SYMP_3"/>
    <property type="match status" value="1"/>
</dbReference>
<keyword evidence="4 7" id="KW-1133">Transmembrane helix</keyword>
<evidence type="ECO:0000256" key="6">
    <source>
        <dbReference type="RuleBase" id="RU362091"/>
    </source>
</evidence>
<feature type="transmembrane region" description="Helical" evidence="7">
    <location>
        <begin position="284"/>
        <end position="309"/>
    </location>
</feature>
<evidence type="ECO:0000313" key="8">
    <source>
        <dbReference type="EMBL" id="GAL72147.1"/>
    </source>
</evidence>
<dbReference type="RefSeq" id="WP_042249045.1">
    <property type="nucleotide sequence ID" value="NZ_BBNS01000020.1"/>
</dbReference>
<feature type="transmembrane region" description="Helical" evidence="7">
    <location>
        <begin position="187"/>
        <end position="205"/>
    </location>
</feature>
<dbReference type="AlphaFoldDB" id="A0A090WXQ5"/>
<proteinExistence type="inferred from homology"/>
<dbReference type="GO" id="GO:0005886">
    <property type="term" value="C:plasma membrane"/>
    <property type="evidence" value="ECO:0007669"/>
    <property type="project" value="TreeGrafter"/>
</dbReference>
<evidence type="ECO:0000313" key="10">
    <source>
        <dbReference type="Proteomes" id="UP000029646"/>
    </source>
</evidence>
<feature type="transmembrane region" description="Helical" evidence="7">
    <location>
        <begin position="243"/>
        <end position="263"/>
    </location>
</feature>
<dbReference type="NCBIfam" id="TIGR00813">
    <property type="entry name" value="sss"/>
    <property type="match status" value="1"/>
</dbReference>
<feature type="transmembrane region" description="Helical" evidence="7">
    <location>
        <begin position="478"/>
        <end position="497"/>
    </location>
</feature>
<keyword evidence="11" id="KW-1185">Reference proteome</keyword>
<feature type="transmembrane region" description="Helical" evidence="7">
    <location>
        <begin position="48"/>
        <end position="64"/>
    </location>
</feature>
<feature type="transmembrane region" description="Helical" evidence="7">
    <location>
        <begin position="84"/>
        <end position="104"/>
    </location>
</feature>
<evidence type="ECO:0000256" key="5">
    <source>
        <dbReference type="ARBA" id="ARBA00023136"/>
    </source>
</evidence>
<accession>A0A090WXQ5</accession>
<dbReference type="InterPro" id="IPR001734">
    <property type="entry name" value="Na/solute_symporter"/>
</dbReference>
<dbReference type="Gene3D" id="1.20.1730.10">
    <property type="entry name" value="Sodium/glucose cotransporter"/>
    <property type="match status" value="1"/>
</dbReference>
<protein>
    <submittedName>
        <fullName evidence="8">Predicted sodium-dependent galactose transporter</fullName>
    </submittedName>
</protein>
<dbReference type="EMBL" id="BBNS01000020">
    <property type="protein sequence ID" value="GAL72147.1"/>
    <property type="molecule type" value="Genomic_DNA"/>
</dbReference>
<dbReference type="CDD" id="cd10325">
    <property type="entry name" value="SLC5sbd_vSGLT"/>
    <property type="match status" value="1"/>
</dbReference>
<evidence type="ECO:0000313" key="9">
    <source>
        <dbReference type="EMBL" id="GAL90742.1"/>
    </source>
</evidence>
<dbReference type="InterPro" id="IPR038377">
    <property type="entry name" value="Na/Glc_symporter_sf"/>
</dbReference>
<keyword evidence="3 7" id="KW-0812">Transmembrane</keyword>
<dbReference type="PANTHER" id="PTHR11819">
    <property type="entry name" value="SOLUTE CARRIER FAMILY 5"/>
    <property type="match status" value="1"/>
</dbReference>
<comment type="similarity">
    <text evidence="2 6">Belongs to the sodium:solute symporter (SSF) (TC 2.A.21) family.</text>
</comment>